<evidence type="ECO:0008006" key="3">
    <source>
        <dbReference type="Google" id="ProtNLM"/>
    </source>
</evidence>
<reference evidence="1 2" key="1">
    <citation type="submission" date="2020-08" db="EMBL/GenBank/DDBJ databases">
        <title>Genomic Encyclopedia of Type Strains, Phase IV (KMG-IV): sequencing the most valuable type-strain genomes for metagenomic binning, comparative biology and taxonomic classification.</title>
        <authorList>
            <person name="Goeker M."/>
        </authorList>
    </citation>
    <scope>NUCLEOTIDE SEQUENCE [LARGE SCALE GENOMIC DNA]</scope>
    <source>
        <strain evidence="1 2">DSM 105074</strain>
    </source>
</reference>
<dbReference type="RefSeq" id="WP_184174403.1">
    <property type="nucleotide sequence ID" value="NZ_JACHGF010000003.1"/>
</dbReference>
<dbReference type="AlphaFoldDB" id="A0A840TNF7"/>
<comment type="caution">
    <text evidence="1">The sequence shown here is derived from an EMBL/GenBank/DDBJ whole genome shotgun (WGS) entry which is preliminary data.</text>
</comment>
<dbReference type="EMBL" id="JACHGF010000003">
    <property type="protein sequence ID" value="MBB5284465.1"/>
    <property type="molecule type" value="Genomic_DNA"/>
</dbReference>
<gene>
    <name evidence="1" type="ORF">HNQ92_002608</name>
</gene>
<evidence type="ECO:0000313" key="1">
    <source>
        <dbReference type="EMBL" id="MBB5284465.1"/>
    </source>
</evidence>
<keyword evidence="2" id="KW-1185">Reference proteome</keyword>
<sequence>MNAIAYSTLNYFKTEIDLKDGRYPYIFIRKNGGGLISNFINTPSIIQQIGGIDLISMAQNPILTVEYNYDELCTYFEIIDPNKLCLKINEAIAAYINLLWLIKDNSVCSTQCWLNVDGKISRNSRRDFFSNCNGTYCDVAFSLAELNKVVASHKRLTEFISKKDYGNNINLDDPILRSPSINPSDLNFAKYIYNRVERAFKFLHLARSHSFLPMKISFYIVILECLFTTENHEITHKVSERATIYLGGDKNVKLNNFKRIKEAYDIRSKYMHGQALKKNIDYNELCRISKSTDDIVRKILNKVLFEDGEIFMKKDDELASHYNTLIFT</sequence>
<protein>
    <recommendedName>
        <fullName evidence="3">Apea-like HEPN domain-containing protein</fullName>
    </recommendedName>
</protein>
<organism evidence="1 2">
    <name type="scientific">Rhabdobacter roseus</name>
    <dbReference type="NCBI Taxonomy" id="1655419"/>
    <lineage>
        <taxon>Bacteria</taxon>
        <taxon>Pseudomonadati</taxon>
        <taxon>Bacteroidota</taxon>
        <taxon>Cytophagia</taxon>
        <taxon>Cytophagales</taxon>
        <taxon>Cytophagaceae</taxon>
        <taxon>Rhabdobacter</taxon>
    </lineage>
</organism>
<name>A0A840TNF7_9BACT</name>
<dbReference type="Proteomes" id="UP000557307">
    <property type="component" value="Unassembled WGS sequence"/>
</dbReference>
<evidence type="ECO:0000313" key="2">
    <source>
        <dbReference type="Proteomes" id="UP000557307"/>
    </source>
</evidence>
<accession>A0A840TNF7</accession>
<proteinExistence type="predicted"/>